<gene>
    <name evidence="2" type="ORF">KCG34_06035</name>
</gene>
<keyword evidence="3" id="KW-1185">Reference proteome</keyword>
<evidence type="ECO:0000313" key="3">
    <source>
        <dbReference type="Proteomes" id="UP000676409"/>
    </source>
</evidence>
<keyword evidence="1" id="KW-0472">Membrane</keyword>
<proteinExistence type="predicted"/>
<organism evidence="2 3">
    <name type="scientific">Phenylobacterium montanum</name>
    <dbReference type="NCBI Taxonomy" id="2823693"/>
    <lineage>
        <taxon>Bacteria</taxon>
        <taxon>Pseudomonadati</taxon>
        <taxon>Pseudomonadota</taxon>
        <taxon>Alphaproteobacteria</taxon>
        <taxon>Caulobacterales</taxon>
        <taxon>Caulobacteraceae</taxon>
        <taxon>Phenylobacterium</taxon>
    </lineage>
</organism>
<dbReference type="RefSeq" id="WP_211939490.1">
    <property type="nucleotide sequence ID" value="NZ_CP073078.1"/>
</dbReference>
<protein>
    <submittedName>
        <fullName evidence="2">Uncharacterized protein</fullName>
    </submittedName>
</protein>
<accession>A0A975G2P2</accession>
<reference evidence="2" key="1">
    <citation type="submission" date="2021-04" db="EMBL/GenBank/DDBJ databases">
        <title>The complete genome sequence of Caulobacter sp. S6.</title>
        <authorList>
            <person name="Tang Y."/>
            <person name="Ouyang W."/>
            <person name="Liu Q."/>
            <person name="Huang B."/>
            <person name="Guo Z."/>
            <person name="Lei P."/>
        </authorList>
    </citation>
    <scope>NUCLEOTIDE SEQUENCE</scope>
    <source>
        <strain evidence="2">S6</strain>
    </source>
</reference>
<name>A0A975G2P2_9CAUL</name>
<dbReference type="AlphaFoldDB" id="A0A975G2P2"/>
<dbReference type="Proteomes" id="UP000676409">
    <property type="component" value="Chromosome"/>
</dbReference>
<dbReference type="KEGG" id="caul:KCG34_06035"/>
<keyword evidence="1" id="KW-1133">Transmembrane helix</keyword>
<dbReference type="EMBL" id="CP073078">
    <property type="protein sequence ID" value="QUD89438.1"/>
    <property type="molecule type" value="Genomic_DNA"/>
</dbReference>
<evidence type="ECO:0000313" key="2">
    <source>
        <dbReference type="EMBL" id="QUD89438.1"/>
    </source>
</evidence>
<evidence type="ECO:0000256" key="1">
    <source>
        <dbReference type="SAM" id="Phobius"/>
    </source>
</evidence>
<keyword evidence="1" id="KW-0812">Transmembrane</keyword>
<sequence length="312" mass="33582">MSIEDTPMVGLPPKRLSRKRPAWPYYAGGVALAVVLTVSLHMLASGALTGPAAGKSVAHPSHGLGYLVGASLLPALLVWTPLFAAFLVKLRGPHGPASFAAMTAAALATNIVLQGGLASGGGGPTRTYADARMASLEQEYRGQLGQDTMDLDANLRATGLPELSDPQQLAHDRNFEHAAQAVAKARDVMTRYRALYIQRQAEERDTISQTFAEEDERRKAIQQFDAAVAKRKAASDRQWDLSQKWIDEQGQLIAMLQRGKAVWDPDLRVFLFRRPAGMDGFNALLSRSRQTVADLNAAAQAAQAQDQTPGGG</sequence>
<feature type="transmembrane region" description="Helical" evidence="1">
    <location>
        <begin position="23"/>
        <end position="44"/>
    </location>
</feature>
<feature type="transmembrane region" description="Helical" evidence="1">
    <location>
        <begin position="64"/>
        <end position="88"/>
    </location>
</feature>